<name>A0A4C1Y637_EUMVA</name>
<sequence length="116" mass="12891">MRGFILFKISLRKTGLCMWPSSSISRNTATQLRVVIAKSFILRPLSVSLDITLTSFNTSSTGCSDRPNFFSSAVMLSSGFKFAASRWHTAVRAFSCPATRNRGLYSYVNAVPSYEF</sequence>
<protein>
    <submittedName>
        <fullName evidence="1">Uncharacterized protein</fullName>
    </submittedName>
</protein>
<dbReference type="Proteomes" id="UP000299102">
    <property type="component" value="Unassembled WGS sequence"/>
</dbReference>
<evidence type="ECO:0000313" key="2">
    <source>
        <dbReference type="Proteomes" id="UP000299102"/>
    </source>
</evidence>
<gene>
    <name evidence="1" type="ORF">EVAR_57741_1</name>
</gene>
<reference evidence="1 2" key="1">
    <citation type="journal article" date="2019" name="Commun. Biol.">
        <title>The bagworm genome reveals a unique fibroin gene that provides high tensile strength.</title>
        <authorList>
            <person name="Kono N."/>
            <person name="Nakamura H."/>
            <person name="Ohtoshi R."/>
            <person name="Tomita M."/>
            <person name="Numata K."/>
            <person name="Arakawa K."/>
        </authorList>
    </citation>
    <scope>NUCLEOTIDE SEQUENCE [LARGE SCALE GENOMIC DNA]</scope>
</reference>
<keyword evidence="2" id="KW-1185">Reference proteome</keyword>
<dbReference type="AlphaFoldDB" id="A0A4C1Y637"/>
<dbReference type="EMBL" id="BGZK01001104">
    <property type="protein sequence ID" value="GBP71356.1"/>
    <property type="molecule type" value="Genomic_DNA"/>
</dbReference>
<proteinExistence type="predicted"/>
<organism evidence="1 2">
    <name type="scientific">Eumeta variegata</name>
    <name type="common">Bagworm moth</name>
    <name type="synonym">Eumeta japonica</name>
    <dbReference type="NCBI Taxonomy" id="151549"/>
    <lineage>
        <taxon>Eukaryota</taxon>
        <taxon>Metazoa</taxon>
        <taxon>Ecdysozoa</taxon>
        <taxon>Arthropoda</taxon>
        <taxon>Hexapoda</taxon>
        <taxon>Insecta</taxon>
        <taxon>Pterygota</taxon>
        <taxon>Neoptera</taxon>
        <taxon>Endopterygota</taxon>
        <taxon>Lepidoptera</taxon>
        <taxon>Glossata</taxon>
        <taxon>Ditrysia</taxon>
        <taxon>Tineoidea</taxon>
        <taxon>Psychidae</taxon>
        <taxon>Oiketicinae</taxon>
        <taxon>Eumeta</taxon>
    </lineage>
</organism>
<accession>A0A4C1Y637</accession>
<evidence type="ECO:0000313" key="1">
    <source>
        <dbReference type="EMBL" id="GBP71356.1"/>
    </source>
</evidence>
<comment type="caution">
    <text evidence="1">The sequence shown here is derived from an EMBL/GenBank/DDBJ whole genome shotgun (WGS) entry which is preliminary data.</text>
</comment>